<dbReference type="Gene3D" id="3.40.50.1820">
    <property type="entry name" value="alpha/beta hydrolase"/>
    <property type="match status" value="1"/>
</dbReference>
<gene>
    <name evidence="3" type="ORF">JK359_14010</name>
</gene>
<dbReference type="PANTHER" id="PTHR22946">
    <property type="entry name" value="DIENELACTONE HYDROLASE DOMAIN-CONTAINING PROTEIN-RELATED"/>
    <property type="match status" value="1"/>
</dbReference>
<dbReference type="Pfam" id="PF12697">
    <property type="entry name" value="Abhydrolase_6"/>
    <property type="match status" value="1"/>
</dbReference>
<proteinExistence type="inferred from homology"/>
<evidence type="ECO:0000313" key="4">
    <source>
        <dbReference type="Proteomes" id="UP000661858"/>
    </source>
</evidence>
<dbReference type="InterPro" id="IPR050261">
    <property type="entry name" value="FrsA_esterase"/>
</dbReference>
<dbReference type="EMBL" id="JAERRK010000006">
    <property type="protein sequence ID" value="MBL1083085.1"/>
    <property type="molecule type" value="Genomic_DNA"/>
</dbReference>
<dbReference type="InterPro" id="IPR029058">
    <property type="entry name" value="AB_hydrolase_fold"/>
</dbReference>
<dbReference type="PANTHER" id="PTHR22946:SF12">
    <property type="entry name" value="CONIDIAL PIGMENT BIOSYNTHESIS PROTEIN AYG1 (AFU_ORTHOLOGUE AFUA_2G17550)"/>
    <property type="match status" value="1"/>
</dbReference>
<organism evidence="3 4">
    <name type="scientific">Streptomyces actinomycinicus</name>
    <dbReference type="NCBI Taxonomy" id="1695166"/>
    <lineage>
        <taxon>Bacteria</taxon>
        <taxon>Bacillati</taxon>
        <taxon>Actinomycetota</taxon>
        <taxon>Actinomycetes</taxon>
        <taxon>Kitasatosporales</taxon>
        <taxon>Streptomycetaceae</taxon>
        <taxon>Streptomyces</taxon>
    </lineage>
</organism>
<sequence length="413" mass="45209">MKNLLFPDNPQFWYETLRSMSHIAYGGADFGEVVATGERIVEGDYDSWHTEWLATADRVSGEAEKALEAGHTVSARDGFLRASNYYRSAEFFLHGHPCDPRHDHAYDRSVACFRAAAALFTPVIEPVSIPYEDTALPGYLYRADGSGTPRPTLIMHNGFDGTAEEMHFFGALAGAERGYTVLVFDGPGQPGPRHHQDLVFRPDWENVITPVVDFAETLPEVDNDRIALLGSSMGGVLAPRAAAFEHRLAALIAVDGVYDLGQISVRNIPGDRKAAERLLRAESAPELDAAFEQIMAKDATARWAINHGMYVMGVDTPRAFNTSYLDYTLAGGIAEKIRCPTLVCDAAEDEFFKGQPEQLYDHLTCPRTLMVFTGEEGAGAHCHPGAMRLALARIYDWLDDTLTGTSTGTGTGT</sequence>
<evidence type="ECO:0000259" key="2">
    <source>
        <dbReference type="Pfam" id="PF12697"/>
    </source>
</evidence>
<keyword evidence="4" id="KW-1185">Reference proteome</keyword>
<keyword evidence="3" id="KW-0378">Hydrolase</keyword>
<evidence type="ECO:0000256" key="1">
    <source>
        <dbReference type="ARBA" id="ARBA00038115"/>
    </source>
</evidence>
<protein>
    <submittedName>
        <fullName evidence="3">Alpha/beta hydrolase</fullName>
    </submittedName>
</protein>
<comment type="caution">
    <text evidence="3">The sequence shown here is derived from an EMBL/GenBank/DDBJ whole genome shotgun (WGS) entry which is preliminary data.</text>
</comment>
<dbReference type="SUPFAM" id="SSF53474">
    <property type="entry name" value="alpha/beta-Hydrolases"/>
    <property type="match status" value="1"/>
</dbReference>
<accession>A0A937EIV7</accession>
<dbReference type="InterPro" id="IPR000073">
    <property type="entry name" value="AB_hydrolase_1"/>
</dbReference>
<reference evidence="3" key="1">
    <citation type="submission" date="2021-01" db="EMBL/GenBank/DDBJ databases">
        <title>WGS of actinomycetes isolated from Thailand.</title>
        <authorList>
            <person name="Thawai C."/>
        </authorList>
    </citation>
    <scope>NUCLEOTIDE SEQUENCE</scope>
    <source>
        <strain evidence="3">RCU-197</strain>
    </source>
</reference>
<comment type="similarity">
    <text evidence="1">Belongs to the AB hydrolase superfamily. FUS2 hydrolase family.</text>
</comment>
<dbReference type="GO" id="GO:0016787">
    <property type="term" value="F:hydrolase activity"/>
    <property type="evidence" value="ECO:0007669"/>
    <property type="project" value="UniProtKB-KW"/>
</dbReference>
<feature type="domain" description="AB hydrolase-1" evidence="2">
    <location>
        <begin position="155"/>
        <end position="383"/>
    </location>
</feature>
<name>A0A937EIV7_9ACTN</name>
<dbReference type="Gene3D" id="1.20.1440.110">
    <property type="entry name" value="acylaminoacyl peptidase"/>
    <property type="match status" value="1"/>
</dbReference>
<dbReference type="AlphaFoldDB" id="A0A937EIV7"/>
<evidence type="ECO:0000313" key="3">
    <source>
        <dbReference type="EMBL" id="MBL1083085.1"/>
    </source>
</evidence>
<dbReference type="Proteomes" id="UP000661858">
    <property type="component" value="Unassembled WGS sequence"/>
</dbReference>